<feature type="domain" description="HTH tetR-type" evidence="3">
    <location>
        <begin position="9"/>
        <end position="69"/>
    </location>
</feature>
<dbReference type="Pfam" id="PF00440">
    <property type="entry name" value="TetR_N"/>
    <property type="match status" value="1"/>
</dbReference>
<dbReference type="EMBL" id="SODD01000002">
    <property type="protein sequence ID" value="TDW26016.1"/>
    <property type="molecule type" value="Genomic_DNA"/>
</dbReference>
<accession>A0A4R8A6E8</accession>
<dbReference type="GO" id="GO:0003677">
    <property type="term" value="F:DNA binding"/>
    <property type="evidence" value="ECO:0007669"/>
    <property type="project" value="UniProtKB-UniRule"/>
</dbReference>
<dbReference type="PRINTS" id="PR00455">
    <property type="entry name" value="HTHTETR"/>
</dbReference>
<dbReference type="Gene3D" id="1.10.357.10">
    <property type="entry name" value="Tetracycline Repressor, domain 2"/>
    <property type="match status" value="1"/>
</dbReference>
<dbReference type="PANTHER" id="PTHR43479">
    <property type="entry name" value="ACREF/ENVCD OPERON REPRESSOR-RELATED"/>
    <property type="match status" value="1"/>
</dbReference>
<dbReference type="InterPro" id="IPR050624">
    <property type="entry name" value="HTH-type_Tx_Regulator"/>
</dbReference>
<evidence type="ECO:0000313" key="5">
    <source>
        <dbReference type="Proteomes" id="UP000294743"/>
    </source>
</evidence>
<name>A0A4R8A6E8_9FIRM</name>
<organism evidence="4 5">
    <name type="scientific">Breznakia blatticola</name>
    <dbReference type="NCBI Taxonomy" id="1754012"/>
    <lineage>
        <taxon>Bacteria</taxon>
        <taxon>Bacillati</taxon>
        <taxon>Bacillota</taxon>
        <taxon>Erysipelotrichia</taxon>
        <taxon>Erysipelotrichales</taxon>
        <taxon>Erysipelotrichaceae</taxon>
        <taxon>Breznakia</taxon>
    </lineage>
</organism>
<dbReference type="InterPro" id="IPR036271">
    <property type="entry name" value="Tet_transcr_reg_TetR-rel_C_sf"/>
</dbReference>
<dbReference type="Proteomes" id="UP000294743">
    <property type="component" value="Unassembled WGS sequence"/>
</dbReference>
<dbReference type="OrthoDB" id="494991at2"/>
<protein>
    <submittedName>
        <fullName evidence="4">TetR family transcriptional regulator</fullName>
    </submittedName>
</protein>
<dbReference type="InterPro" id="IPR009057">
    <property type="entry name" value="Homeodomain-like_sf"/>
</dbReference>
<keyword evidence="1 2" id="KW-0238">DNA-binding</keyword>
<sequence>MKTRQEQKEQRYKDILLVSLDLFIRKGYSATKVKDIADEMNMSVGLLFHYFESKERLYIELIKMGVLGPKQVLSEIDDVNPLLFFETCAKQTLSYAKNSMFTAKMFLLMGNAIYNEGIPEEAKKIASSINFYEETMPIIVRGQQEGTIRQGDPLSLATTFWTALQGIIQMYALNENMQLPDSEWIVDIIRAKEKTLL</sequence>
<keyword evidence="5" id="KW-1185">Reference proteome</keyword>
<gene>
    <name evidence="4" type="ORF">EDD63_10237</name>
</gene>
<dbReference type="AlphaFoldDB" id="A0A4R8A6E8"/>
<dbReference type="SUPFAM" id="SSF48498">
    <property type="entry name" value="Tetracyclin repressor-like, C-terminal domain"/>
    <property type="match status" value="1"/>
</dbReference>
<evidence type="ECO:0000256" key="1">
    <source>
        <dbReference type="ARBA" id="ARBA00023125"/>
    </source>
</evidence>
<proteinExistence type="predicted"/>
<dbReference type="PANTHER" id="PTHR43479:SF11">
    <property type="entry name" value="ACREF_ENVCD OPERON REPRESSOR-RELATED"/>
    <property type="match status" value="1"/>
</dbReference>
<dbReference type="RefSeq" id="WP_134167563.1">
    <property type="nucleotide sequence ID" value="NZ_SODD01000002.1"/>
</dbReference>
<comment type="caution">
    <text evidence="4">The sequence shown here is derived from an EMBL/GenBank/DDBJ whole genome shotgun (WGS) entry which is preliminary data.</text>
</comment>
<dbReference type="InterPro" id="IPR001647">
    <property type="entry name" value="HTH_TetR"/>
</dbReference>
<evidence type="ECO:0000313" key="4">
    <source>
        <dbReference type="EMBL" id="TDW26016.1"/>
    </source>
</evidence>
<evidence type="ECO:0000259" key="3">
    <source>
        <dbReference type="PROSITE" id="PS50977"/>
    </source>
</evidence>
<reference evidence="4 5" key="1">
    <citation type="submission" date="2019-03" db="EMBL/GenBank/DDBJ databases">
        <title>Genomic Encyclopedia of Type Strains, Phase IV (KMG-IV): sequencing the most valuable type-strain genomes for metagenomic binning, comparative biology and taxonomic classification.</title>
        <authorList>
            <person name="Goeker M."/>
        </authorList>
    </citation>
    <scope>NUCLEOTIDE SEQUENCE [LARGE SCALE GENOMIC DNA]</scope>
    <source>
        <strain evidence="4 5">DSM 28867</strain>
    </source>
</reference>
<dbReference type="SUPFAM" id="SSF46689">
    <property type="entry name" value="Homeodomain-like"/>
    <property type="match status" value="1"/>
</dbReference>
<evidence type="ECO:0000256" key="2">
    <source>
        <dbReference type="PROSITE-ProRule" id="PRU00335"/>
    </source>
</evidence>
<dbReference type="PROSITE" id="PS50977">
    <property type="entry name" value="HTH_TETR_2"/>
    <property type="match status" value="1"/>
</dbReference>
<feature type="DNA-binding region" description="H-T-H motif" evidence="2">
    <location>
        <begin position="32"/>
        <end position="51"/>
    </location>
</feature>